<keyword evidence="4" id="KW-0646">Protease inhibitor</keyword>
<dbReference type="GO" id="GO:0005615">
    <property type="term" value="C:extracellular space"/>
    <property type="evidence" value="ECO:0007669"/>
    <property type="project" value="InterPro"/>
</dbReference>
<accession>A0AAQ4DUP1</accession>
<evidence type="ECO:0000313" key="9">
    <source>
        <dbReference type="EMBL" id="KAK8766181.1"/>
    </source>
</evidence>
<dbReference type="InterPro" id="IPR023796">
    <property type="entry name" value="Serpin_dom"/>
</dbReference>
<comment type="caution">
    <text evidence="9">The sequence shown here is derived from an EMBL/GenBank/DDBJ whole genome shotgun (WGS) entry which is preliminary data.</text>
</comment>
<dbReference type="InterPro" id="IPR042185">
    <property type="entry name" value="Serpin_sf_2"/>
</dbReference>
<evidence type="ECO:0000259" key="8">
    <source>
        <dbReference type="Pfam" id="PF00079"/>
    </source>
</evidence>
<feature type="chain" id="PRO_5042836343" description="Serpin domain-containing protein" evidence="7">
    <location>
        <begin position="30"/>
        <end position="146"/>
    </location>
</feature>
<feature type="domain" description="Serpin" evidence="8">
    <location>
        <begin position="55"/>
        <end position="143"/>
    </location>
</feature>
<evidence type="ECO:0000256" key="3">
    <source>
        <dbReference type="ARBA" id="ARBA00022525"/>
    </source>
</evidence>
<proteinExistence type="inferred from homology"/>
<evidence type="ECO:0000313" key="10">
    <source>
        <dbReference type="Proteomes" id="UP001321473"/>
    </source>
</evidence>
<protein>
    <recommendedName>
        <fullName evidence="8">Serpin domain-containing protein</fullName>
    </recommendedName>
</protein>
<feature type="signal peptide" evidence="7">
    <location>
        <begin position="1"/>
        <end position="29"/>
    </location>
</feature>
<name>A0AAQ4DUP1_AMBAM</name>
<evidence type="ECO:0000256" key="2">
    <source>
        <dbReference type="ARBA" id="ARBA00009500"/>
    </source>
</evidence>
<keyword evidence="10" id="KW-1185">Reference proteome</keyword>
<keyword evidence="5" id="KW-0722">Serine protease inhibitor</keyword>
<evidence type="ECO:0000256" key="5">
    <source>
        <dbReference type="ARBA" id="ARBA00022900"/>
    </source>
</evidence>
<evidence type="ECO:0000256" key="7">
    <source>
        <dbReference type="SAM" id="SignalP"/>
    </source>
</evidence>
<dbReference type="AlphaFoldDB" id="A0AAQ4DUP1"/>
<comment type="similarity">
    <text evidence="2">Belongs to the serpin family.</text>
</comment>
<dbReference type="PANTHER" id="PTHR11461">
    <property type="entry name" value="SERINE PROTEASE INHIBITOR, SERPIN"/>
    <property type="match status" value="1"/>
</dbReference>
<dbReference type="EMBL" id="JARKHS020026605">
    <property type="protein sequence ID" value="KAK8766181.1"/>
    <property type="molecule type" value="Genomic_DNA"/>
</dbReference>
<gene>
    <name evidence="9" type="ORF">V5799_007038</name>
</gene>
<dbReference type="PANTHER" id="PTHR11461:SF211">
    <property type="entry name" value="GH10112P-RELATED"/>
    <property type="match status" value="1"/>
</dbReference>
<reference evidence="9 10" key="1">
    <citation type="journal article" date="2023" name="Arcadia Sci">
        <title>De novo assembly of a long-read Amblyomma americanum tick genome.</title>
        <authorList>
            <person name="Chou S."/>
            <person name="Poskanzer K.E."/>
            <person name="Rollins M."/>
            <person name="Thuy-Boun P.S."/>
        </authorList>
    </citation>
    <scope>NUCLEOTIDE SEQUENCE [LARGE SCALE GENOMIC DNA]</scope>
    <source>
        <strain evidence="9">F_SG_1</strain>
        <tissue evidence="9">Salivary glands</tissue>
    </source>
</reference>
<keyword evidence="3" id="KW-0964">Secreted</keyword>
<dbReference type="Pfam" id="PF00079">
    <property type="entry name" value="Serpin"/>
    <property type="match status" value="1"/>
</dbReference>
<dbReference type="Proteomes" id="UP001321473">
    <property type="component" value="Unassembled WGS sequence"/>
</dbReference>
<evidence type="ECO:0000256" key="1">
    <source>
        <dbReference type="ARBA" id="ARBA00004613"/>
    </source>
</evidence>
<keyword evidence="7" id="KW-0732">Signal</keyword>
<keyword evidence="6" id="KW-0325">Glycoprotein</keyword>
<dbReference type="Gene3D" id="2.30.39.10">
    <property type="entry name" value="Alpha-1-antitrypsin, domain 1"/>
    <property type="match status" value="1"/>
</dbReference>
<sequence length="146" mass="16367">MLDQPPRAHWNVLLSPISLVSTLAALVAGSEGPTQEDLCRLLNLQLPEVEAIIEQFKSPDQPYVRAINEWCSNATNGKLPAVVSRKTFAPNTSMVLVGAVFFKGLWREKFSPNATHMMQFHVTRADTMDVHMMTRSGRFPYAEVPR</sequence>
<organism evidence="9 10">
    <name type="scientific">Amblyomma americanum</name>
    <name type="common">Lone star tick</name>
    <dbReference type="NCBI Taxonomy" id="6943"/>
    <lineage>
        <taxon>Eukaryota</taxon>
        <taxon>Metazoa</taxon>
        <taxon>Ecdysozoa</taxon>
        <taxon>Arthropoda</taxon>
        <taxon>Chelicerata</taxon>
        <taxon>Arachnida</taxon>
        <taxon>Acari</taxon>
        <taxon>Parasitiformes</taxon>
        <taxon>Ixodida</taxon>
        <taxon>Ixodoidea</taxon>
        <taxon>Ixodidae</taxon>
        <taxon>Amblyomminae</taxon>
        <taxon>Amblyomma</taxon>
    </lineage>
</organism>
<dbReference type="SUPFAM" id="SSF56574">
    <property type="entry name" value="Serpins"/>
    <property type="match status" value="1"/>
</dbReference>
<evidence type="ECO:0000256" key="4">
    <source>
        <dbReference type="ARBA" id="ARBA00022690"/>
    </source>
</evidence>
<dbReference type="InterPro" id="IPR036186">
    <property type="entry name" value="Serpin_sf"/>
</dbReference>
<evidence type="ECO:0000256" key="6">
    <source>
        <dbReference type="ARBA" id="ARBA00023180"/>
    </source>
</evidence>
<dbReference type="Gene3D" id="3.30.497.10">
    <property type="entry name" value="Antithrombin, subunit I, domain 2"/>
    <property type="match status" value="2"/>
</dbReference>
<dbReference type="InterPro" id="IPR000215">
    <property type="entry name" value="Serpin_fam"/>
</dbReference>
<dbReference type="InterPro" id="IPR042178">
    <property type="entry name" value="Serpin_sf_1"/>
</dbReference>
<comment type="subcellular location">
    <subcellularLocation>
        <location evidence="1">Secreted</location>
    </subcellularLocation>
</comment>
<dbReference type="GO" id="GO:0004867">
    <property type="term" value="F:serine-type endopeptidase inhibitor activity"/>
    <property type="evidence" value="ECO:0007669"/>
    <property type="project" value="UniProtKB-KW"/>
</dbReference>